<sequence length="144" mass="16615">MNRLRAYPFLYLLLILIKPYSFCKYYNSTCYKLFFSSDSDTQSNTETISDVTITWDKISNNGTEACVEPGYENICSGHGNCSNSSCQCNRLEPLDNESESLFEYSGKFCEECPYCKGQRCKKICSMPGMHFTKFKLRIRLLFSL</sequence>
<proteinExistence type="predicted"/>
<dbReference type="Proteomes" id="UP001162156">
    <property type="component" value="Unassembled WGS sequence"/>
</dbReference>
<evidence type="ECO:0000313" key="3">
    <source>
        <dbReference type="Proteomes" id="UP001162156"/>
    </source>
</evidence>
<evidence type="ECO:0000313" key="2">
    <source>
        <dbReference type="EMBL" id="KAJ8949551.1"/>
    </source>
</evidence>
<dbReference type="Gene3D" id="2.10.25.10">
    <property type="entry name" value="Laminin"/>
    <property type="match status" value="1"/>
</dbReference>
<gene>
    <name evidence="2" type="ORF">NQ314_008175</name>
</gene>
<protein>
    <submittedName>
        <fullName evidence="2">Uncharacterized protein</fullName>
    </submittedName>
</protein>
<evidence type="ECO:0000256" key="1">
    <source>
        <dbReference type="SAM" id="SignalP"/>
    </source>
</evidence>
<dbReference type="EMBL" id="JANEYF010002226">
    <property type="protein sequence ID" value="KAJ8949551.1"/>
    <property type="molecule type" value="Genomic_DNA"/>
</dbReference>
<organism evidence="2 3">
    <name type="scientific">Rhamnusium bicolor</name>
    <dbReference type="NCBI Taxonomy" id="1586634"/>
    <lineage>
        <taxon>Eukaryota</taxon>
        <taxon>Metazoa</taxon>
        <taxon>Ecdysozoa</taxon>
        <taxon>Arthropoda</taxon>
        <taxon>Hexapoda</taxon>
        <taxon>Insecta</taxon>
        <taxon>Pterygota</taxon>
        <taxon>Neoptera</taxon>
        <taxon>Endopterygota</taxon>
        <taxon>Coleoptera</taxon>
        <taxon>Polyphaga</taxon>
        <taxon>Cucujiformia</taxon>
        <taxon>Chrysomeloidea</taxon>
        <taxon>Cerambycidae</taxon>
        <taxon>Lepturinae</taxon>
        <taxon>Rhagiini</taxon>
        <taxon>Rhamnusium</taxon>
    </lineage>
</organism>
<dbReference type="AlphaFoldDB" id="A0AAV8YDY6"/>
<comment type="caution">
    <text evidence="2">The sequence shown here is derived from an EMBL/GenBank/DDBJ whole genome shotgun (WGS) entry which is preliminary data.</text>
</comment>
<keyword evidence="3" id="KW-1185">Reference proteome</keyword>
<name>A0AAV8YDY6_9CUCU</name>
<feature type="chain" id="PRO_5043372993" evidence="1">
    <location>
        <begin position="24"/>
        <end position="144"/>
    </location>
</feature>
<keyword evidence="1" id="KW-0732">Signal</keyword>
<reference evidence="2" key="1">
    <citation type="journal article" date="2023" name="Insect Mol. Biol.">
        <title>Genome sequencing provides insights into the evolution of gene families encoding plant cell wall-degrading enzymes in longhorned beetles.</title>
        <authorList>
            <person name="Shin N.R."/>
            <person name="Okamura Y."/>
            <person name="Kirsch R."/>
            <person name="Pauchet Y."/>
        </authorList>
    </citation>
    <scope>NUCLEOTIDE SEQUENCE</scope>
    <source>
        <strain evidence="2">RBIC_L_NR</strain>
    </source>
</reference>
<feature type="signal peptide" evidence="1">
    <location>
        <begin position="1"/>
        <end position="23"/>
    </location>
</feature>
<accession>A0AAV8YDY6</accession>